<gene>
    <name evidence="9" type="ORF">OG2516_11776</name>
</gene>
<keyword evidence="10" id="KW-1185">Reference proteome</keyword>
<evidence type="ECO:0000256" key="1">
    <source>
        <dbReference type="ARBA" id="ARBA00004365"/>
    </source>
</evidence>
<organism evidence="9 10">
    <name type="scientific">Oceanicola granulosus (strain ATCC BAA-861 / DSM 15982 / KCTC 12143 / HTCC2516)</name>
    <dbReference type="NCBI Taxonomy" id="314256"/>
    <lineage>
        <taxon>Bacteria</taxon>
        <taxon>Pseudomonadati</taxon>
        <taxon>Pseudomonadota</taxon>
        <taxon>Alphaproteobacteria</taxon>
        <taxon>Rhodobacterales</taxon>
        <taxon>Roseobacteraceae</taxon>
        <taxon>Oceanicola</taxon>
    </lineage>
</organism>
<proteinExistence type="inferred from homology"/>
<dbReference type="PANTHER" id="PTHR30033:SF2">
    <property type="entry name" value="FLAGELLAR HOOK PROTEIN"/>
    <property type="match status" value="1"/>
</dbReference>
<dbReference type="Pfam" id="PF22638">
    <property type="entry name" value="FlgK_D1"/>
    <property type="match status" value="1"/>
</dbReference>
<evidence type="ECO:0000256" key="4">
    <source>
        <dbReference type="ARBA" id="ARBA00016244"/>
    </source>
</evidence>
<evidence type="ECO:0000313" key="10">
    <source>
        <dbReference type="Proteomes" id="UP000003635"/>
    </source>
</evidence>
<dbReference type="InterPro" id="IPR053927">
    <property type="entry name" value="FlgK_helical"/>
</dbReference>
<feature type="domain" description="Flagellar hook-associated protein FlgK helical" evidence="8">
    <location>
        <begin position="85"/>
        <end position="309"/>
    </location>
</feature>
<evidence type="ECO:0000256" key="6">
    <source>
        <dbReference type="ARBA" id="ARBA00023143"/>
    </source>
</evidence>
<keyword evidence="9" id="KW-0969">Cilium</keyword>
<dbReference type="OrthoDB" id="7181295at2"/>
<dbReference type="GO" id="GO:0009424">
    <property type="term" value="C:bacterial-type flagellum hook"/>
    <property type="evidence" value="ECO:0007669"/>
    <property type="project" value="InterPro"/>
</dbReference>
<keyword evidence="6" id="KW-0975">Bacterial flagellum</keyword>
<comment type="caution">
    <text evidence="9">The sequence shown here is derived from an EMBL/GenBank/DDBJ whole genome shotgun (WGS) entry which is preliminary data.</text>
</comment>
<dbReference type="GO" id="GO:0005198">
    <property type="term" value="F:structural molecule activity"/>
    <property type="evidence" value="ECO:0007669"/>
    <property type="project" value="InterPro"/>
</dbReference>
<evidence type="ECO:0000313" key="9">
    <source>
        <dbReference type="EMBL" id="EAR53141.1"/>
    </source>
</evidence>
<dbReference type="GO" id="GO:0044780">
    <property type="term" value="P:bacterial-type flagellum assembly"/>
    <property type="evidence" value="ECO:0007669"/>
    <property type="project" value="InterPro"/>
</dbReference>
<evidence type="ECO:0000256" key="3">
    <source>
        <dbReference type="ARBA" id="ARBA00009677"/>
    </source>
</evidence>
<sequence>MSIATSIGSALSGLEVASRRAEIVSGNIANALTEGYGRRSLAVSSTMLGGVRADGVIRHADRGIAADRRSAEADMEANAAQSDILDRLQRLFGEPGEPGALSSRLTAVEQALVSAAADPSSDIRLGHVADRLTALTGALNHAGDSLQEMRTEADRSIATQVASLNRQLERVETLNGEITSLRARGVDVSPLLDERQKAVDGISALVPVREIVRENDAIALMTLSGATLLDGKAREIGFSPVNLVTADMTHASGALSGLTIAGDPVTGSTAYGKLGGGRLGSTFDIRDTILPDVSTGLDAFARDLADRFADPATDPTLAAGAPGLLTDAGAALDPLDTPGLASRIALNPTVDPGNGGSLARLRDGLGETSSAPVGSSTQIERWLDALQDSRRTDLGGSAASASGHMASLLADVGSRRYAIEQDLAFETARWEVLKSAELANGVDTDRELQELLLIEQAYAANAKVLQTVNSVLTRLLEI</sequence>
<evidence type="ECO:0000256" key="5">
    <source>
        <dbReference type="ARBA" id="ARBA00022525"/>
    </source>
</evidence>
<dbReference type="HOGENOM" id="CLU_012762_3_2_5"/>
<dbReference type="SUPFAM" id="SSF64518">
    <property type="entry name" value="Phase 1 flagellin"/>
    <property type="match status" value="1"/>
</dbReference>
<dbReference type="NCBIfam" id="TIGR02492">
    <property type="entry name" value="flgK_ends"/>
    <property type="match status" value="1"/>
</dbReference>
<evidence type="ECO:0000259" key="7">
    <source>
        <dbReference type="Pfam" id="PF06429"/>
    </source>
</evidence>
<keyword evidence="5" id="KW-0964">Secreted</keyword>
<comment type="similarity">
    <text evidence="3">Belongs to the flagella basal body rod proteins family.</text>
</comment>
<dbReference type="EMBL" id="AAOT01000001">
    <property type="protein sequence ID" value="EAR53141.1"/>
    <property type="molecule type" value="Genomic_DNA"/>
</dbReference>
<dbReference type="Proteomes" id="UP000003635">
    <property type="component" value="Unassembled WGS sequence"/>
</dbReference>
<dbReference type="InterPro" id="IPR010930">
    <property type="entry name" value="Flg_bb/hook_C_dom"/>
</dbReference>
<name>Q2CJJ8_OCEGH</name>
<dbReference type="InterPro" id="IPR002371">
    <property type="entry name" value="FlgK"/>
</dbReference>
<dbReference type="STRING" id="314256.OG2516_11776"/>
<keyword evidence="9" id="KW-0282">Flagellum</keyword>
<dbReference type="eggNOG" id="COG1256">
    <property type="taxonomic scope" value="Bacteria"/>
</dbReference>
<comment type="subcellular location">
    <subcellularLocation>
        <location evidence="1">Bacterial flagellum</location>
    </subcellularLocation>
    <subcellularLocation>
        <location evidence="2">Secreted</location>
    </subcellularLocation>
</comment>
<feature type="domain" description="Flagellar basal-body/hook protein C-terminal" evidence="7">
    <location>
        <begin position="441"/>
        <end position="477"/>
    </location>
</feature>
<evidence type="ECO:0000256" key="2">
    <source>
        <dbReference type="ARBA" id="ARBA00004613"/>
    </source>
</evidence>
<dbReference type="PANTHER" id="PTHR30033">
    <property type="entry name" value="FLAGELLAR HOOK-ASSOCIATED PROTEIN 1"/>
    <property type="match status" value="1"/>
</dbReference>
<evidence type="ECO:0000259" key="8">
    <source>
        <dbReference type="Pfam" id="PF22638"/>
    </source>
</evidence>
<dbReference type="RefSeq" id="WP_007255875.1">
    <property type="nucleotide sequence ID" value="NZ_CH724107.1"/>
</dbReference>
<dbReference type="GO" id="GO:0005576">
    <property type="term" value="C:extracellular region"/>
    <property type="evidence" value="ECO:0007669"/>
    <property type="project" value="UniProtKB-SubCell"/>
</dbReference>
<protein>
    <recommendedName>
        <fullName evidence="4">Flagellar hook-associated protein 1</fullName>
    </recommendedName>
</protein>
<dbReference type="Pfam" id="PF06429">
    <property type="entry name" value="Flg_bbr_C"/>
    <property type="match status" value="1"/>
</dbReference>
<dbReference type="AlphaFoldDB" id="Q2CJJ8"/>
<keyword evidence="9" id="KW-0966">Cell projection</keyword>
<reference evidence="9 10" key="1">
    <citation type="journal article" date="2010" name="J. Bacteriol.">
        <title>Genome sequences of Oceanicola granulosus HTCC2516(T) and Oceanicola batsensis HTCC2597(TDelta).</title>
        <authorList>
            <person name="Thrash J.C."/>
            <person name="Cho J.C."/>
            <person name="Vergin K.L."/>
            <person name="Giovannoni S.J."/>
        </authorList>
    </citation>
    <scope>NUCLEOTIDE SEQUENCE [LARGE SCALE GENOMIC DNA]</scope>
    <source>
        <strain evidence="10">ATCC BAA-861 / DSM 15982 / KCTC 12143 / HTCC2516</strain>
    </source>
</reference>
<accession>Q2CJJ8</accession>